<evidence type="ECO:0000259" key="12">
    <source>
        <dbReference type="PROSITE" id="PS51674"/>
    </source>
</evidence>
<evidence type="ECO:0000256" key="2">
    <source>
        <dbReference type="ARBA" id="ARBA00004496"/>
    </source>
</evidence>
<accession>A0A4R5AQ99</accession>
<dbReference type="PANTHER" id="PTHR38839">
    <property type="entry name" value="TRANSCRIPTIONAL REGULATOR WHID-RELATED"/>
    <property type="match status" value="1"/>
</dbReference>
<dbReference type="EMBL" id="SMKU01000230">
    <property type="protein sequence ID" value="TDD74843.1"/>
    <property type="molecule type" value="Genomic_DNA"/>
</dbReference>
<dbReference type="Pfam" id="PF02467">
    <property type="entry name" value="Whib"/>
    <property type="match status" value="1"/>
</dbReference>
<keyword evidence="5" id="KW-0479">Metal-binding</keyword>
<dbReference type="PANTHER" id="PTHR38839:SF4">
    <property type="entry name" value="TRANSCRIPTIONAL REGULATOR WHIB"/>
    <property type="match status" value="1"/>
</dbReference>
<evidence type="ECO:0000256" key="5">
    <source>
        <dbReference type="ARBA" id="ARBA00022723"/>
    </source>
</evidence>
<dbReference type="InterPro" id="IPR003482">
    <property type="entry name" value="Whib"/>
</dbReference>
<feature type="domain" description="4Fe-4S Wbl-type" evidence="12">
    <location>
        <begin position="44"/>
        <end position="107"/>
    </location>
</feature>
<comment type="cofactor">
    <cofactor evidence="1">
        <name>[4Fe-4S] cluster</name>
        <dbReference type="ChEBI" id="CHEBI:49883"/>
    </cofactor>
</comment>
<comment type="subcellular location">
    <subcellularLocation>
        <location evidence="2">Cytoplasm</location>
    </subcellularLocation>
</comment>
<evidence type="ECO:0000256" key="10">
    <source>
        <dbReference type="ARBA" id="ARBA00023157"/>
    </source>
</evidence>
<evidence type="ECO:0000313" key="14">
    <source>
        <dbReference type="Proteomes" id="UP000294513"/>
    </source>
</evidence>
<organism evidence="13 14">
    <name type="scientific">Actinomadura rubrisoli</name>
    <dbReference type="NCBI Taxonomy" id="2530368"/>
    <lineage>
        <taxon>Bacteria</taxon>
        <taxon>Bacillati</taxon>
        <taxon>Actinomycetota</taxon>
        <taxon>Actinomycetes</taxon>
        <taxon>Streptosporangiales</taxon>
        <taxon>Thermomonosporaceae</taxon>
        <taxon>Actinomadura</taxon>
    </lineage>
</organism>
<keyword evidence="14" id="KW-1185">Reference proteome</keyword>
<dbReference type="Proteomes" id="UP000294513">
    <property type="component" value="Unassembled WGS sequence"/>
</dbReference>
<keyword evidence="7" id="KW-0411">Iron-sulfur</keyword>
<dbReference type="PROSITE" id="PS51674">
    <property type="entry name" value="4FE4S_WBL"/>
    <property type="match status" value="1"/>
</dbReference>
<dbReference type="InterPro" id="IPR034768">
    <property type="entry name" value="4FE4S_WBL"/>
</dbReference>
<keyword evidence="4" id="KW-0004">4Fe-4S</keyword>
<gene>
    <name evidence="13" type="ORF">E1298_32120</name>
</gene>
<dbReference type="GO" id="GO:0005737">
    <property type="term" value="C:cytoplasm"/>
    <property type="evidence" value="ECO:0007669"/>
    <property type="project" value="UniProtKB-SubCell"/>
</dbReference>
<dbReference type="AlphaFoldDB" id="A0A4R5AQ99"/>
<dbReference type="GO" id="GO:0003677">
    <property type="term" value="F:DNA binding"/>
    <property type="evidence" value="ECO:0007669"/>
    <property type="project" value="UniProtKB-KW"/>
</dbReference>
<dbReference type="GO" id="GO:0046872">
    <property type="term" value="F:metal ion binding"/>
    <property type="evidence" value="ECO:0007669"/>
    <property type="project" value="UniProtKB-KW"/>
</dbReference>
<keyword evidence="10" id="KW-1015">Disulfide bond</keyword>
<proteinExistence type="inferred from homology"/>
<dbReference type="OrthoDB" id="8104048at2"/>
<dbReference type="GO" id="GO:0045454">
    <property type="term" value="P:cell redox homeostasis"/>
    <property type="evidence" value="ECO:0007669"/>
    <property type="project" value="TreeGrafter"/>
</dbReference>
<evidence type="ECO:0000256" key="1">
    <source>
        <dbReference type="ARBA" id="ARBA00001966"/>
    </source>
</evidence>
<evidence type="ECO:0000256" key="6">
    <source>
        <dbReference type="ARBA" id="ARBA00023004"/>
    </source>
</evidence>
<keyword evidence="9" id="KW-0238">DNA-binding</keyword>
<evidence type="ECO:0000256" key="8">
    <source>
        <dbReference type="ARBA" id="ARBA00023015"/>
    </source>
</evidence>
<evidence type="ECO:0000256" key="7">
    <source>
        <dbReference type="ARBA" id="ARBA00023014"/>
    </source>
</evidence>
<evidence type="ECO:0000313" key="13">
    <source>
        <dbReference type="EMBL" id="TDD74843.1"/>
    </source>
</evidence>
<name>A0A4R5AQ99_9ACTN</name>
<comment type="similarity">
    <text evidence="3">Belongs to the WhiB family.</text>
</comment>
<evidence type="ECO:0000256" key="9">
    <source>
        <dbReference type="ARBA" id="ARBA00023125"/>
    </source>
</evidence>
<protein>
    <submittedName>
        <fullName evidence="13">WhiB family transcriptional regulator</fullName>
    </submittedName>
</protein>
<evidence type="ECO:0000256" key="11">
    <source>
        <dbReference type="ARBA" id="ARBA00023163"/>
    </source>
</evidence>
<keyword evidence="8" id="KW-0805">Transcription regulation</keyword>
<keyword evidence="6" id="KW-0408">Iron</keyword>
<dbReference type="GO" id="GO:0047134">
    <property type="term" value="F:protein-disulfide reductase [NAD(P)H] activity"/>
    <property type="evidence" value="ECO:0007669"/>
    <property type="project" value="TreeGrafter"/>
</dbReference>
<keyword evidence="11" id="KW-0804">Transcription</keyword>
<reference evidence="13 14" key="1">
    <citation type="submission" date="2019-03" db="EMBL/GenBank/DDBJ databases">
        <title>Draft genome sequences of novel Actinobacteria.</title>
        <authorList>
            <person name="Sahin N."/>
            <person name="Ay H."/>
            <person name="Saygin H."/>
        </authorList>
    </citation>
    <scope>NUCLEOTIDE SEQUENCE [LARGE SCALE GENOMIC DNA]</scope>
    <source>
        <strain evidence="13 14">H3C3</strain>
    </source>
</reference>
<dbReference type="GO" id="GO:0045892">
    <property type="term" value="P:negative regulation of DNA-templated transcription"/>
    <property type="evidence" value="ECO:0007669"/>
    <property type="project" value="TreeGrafter"/>
</dbReference>
<sequence>MPLPTRRYAMPAPRHRRIRARQPWDDPGRVNLRLEVPAWTKDALCAELGVEVFFSEGGTGDHITQLAKQACTACTVRTECLEWALTFEQSQDRYGVFGGAGPRERAALRSERERPWAVA</sequence>
<evidence type="ECO:0000256" key="4">
    <source>
        <dbReference type="ARBA" id="ARBA00022485"/>
    </source>
</evidence>
<dbReference type="GO" id="GO:0051539">
    <property type="term" value="F:4 iron, 4 sulfur cluster binding"/>
    <property type="evidence" value="ECO:0007669"/>
    <property type="project" value="UniProtKB-KW"/>
</dbReference>
<comment type="caution">
    <text evidence="13">The sequence shown here is derived from an EMBL/GenBank/DDBJ whole genome shotgun (WGS) entry which is preliminary data.</text>
</comment>
<evidence type="ECO:0000256" key="3">
    <source>
        <dbReference type="ARBA" id="ARBA00006597"/>
    </source>
</evidence>